<protein>
    <recommendedName>
        <fullName evidence="3">VWA7 N-terminal domain-containing protein</fullName>
    </recommendedName>
</protein>
<accession>A0AAD9JNX5</accession>
<reference evidence="4" key="1">
    <citation type="journal article" date="2023" name="Mol. Biol. Evol.">
        <title>Third-Generation Sequencing Reveals the Adaptive Role of the Epigenome in Three Deep-Sea Polychaetes.</title>
        <authorList>
            <person name="Perez M."/>
            <person name="Aroh O."/>
            <person name="Sun Y."/>
            <person name="Lan Y."/>
            <person name="Juniper S.K."/>
            <person name="Young C.R."/>
            <person name="Angers B."/>
            <person name="Qian P.Y."/>
        </authorList>
    </citation>
    <scope>NUCLEOTIDE SEQUENCE</scope>
    <source>
        <strain evidence="4">P08H-3</strain>
    </source>
</reference>
<dbReference type="PANTHER" id="PTHR14905:SF7">
    <property type="entry name" value="VON WILLEBRAND FACTOR A DOMAIN-CONTAINING PROTEIN 7"/>
    <property type="match status" value="1"/>
</dbReference>
<keyword evidence="5" id="KW-1185">Reference proteome</keyword>
<dbReference type="Proteomes" id="UP001208570">
    <property type="component" value="Unassembled WGS sequence"/>
</dbReference>
<dbReference type="AlphaFoldDB" id="A0AAD9JNX5"/>
<keyword evidence="2" id="KW-0732">Signal</keyword>
<dbReference type="EMBL" id="JAODUP010000219">
    <property type="protein sequence ID" value="KAK2156216.1"/>
    <property type="molecule type" value="Genomic_DNA"/>
</dbReference>
<organism evidence="4 5">
    <name type="scientific">Paralvinella palmiformis</name>
    <dbReference type="NCBI Taxonomy" id="53620"/>
    <lineage>
        <taxon>Eukaryota</taxon>
        <taxon>Metazoa</taxon>
        <taxon>Spiralia</taxon>
        <taxon>Lophotrochozoa</taxon>
        <taxon>Annelida</taxon>
        <taxon>Polychaeta</taxon>
        <taxon>Sedentaria</taxon>
        <taxon>Canalipalpata</taxon>
        <taxon>Terebellida</taxon>
        <taxon>Terebelliformia</taxon>
        <taxon>Alvinellidae</taxon>
        <taxon>Paralvinella</taxon>
    </lineage>
</organism>
<feature type="signal peptide" evidence="2">
    <location>
        <begin position="1"/>
        <end position="18"/>
    </location>
</feature>
<feature type="domain" description="VWA7 N-terminal" evidence="3">
    <location>
        <begin position="207"/>
        <end position="287"/>
    </location>
</feature>
<evidence type="ECO:0000259" key="3">
    <source>
        <dbReference type="Pfam" id="PF25107"/>
    </source>
</evidence>
<feature type="compositionally biased region" description="Basic and acidic residues" evidence="1">
    <location>
        <begin position="239"/>
        <end position="254"/>
    </location>
</feature>
<dbReference type="PANTHER" id="PTHR14905">
    <property type="entry name" value="NG37"/>
    <property type="match status" value="1"/>
</dbReference>
<dbReference type="Pfam" id="PF25107">
    <property type="entry name" value="VWA7_N"/>
    <property type="match status" value="2"/>
</dbReference>
<evidence type="ECO:0000313" key="5">
    <source>
        <dbReference type="Proteomes" id="UP001208570"/>
    </source>
</evidence>
<evidence type="ECO:0000313" key="4">
    <source>
        <dbReference type="EMBL" id="KAK2156216.1"/>
    </source>
</evidence>
<gene>
    <name evidence="4" type="ORF">LSH36_219g04038</name>
</gene>
<feature type="chain" id="PRO_5041909864" description="VWA7 N-terminal domain-containing protein" evidence="2">
    <location>
        <begin position="19"/>
        <end position="346"/>
    </location>
</feature>
<evidence type="ECO:0000256" key="1">
    <source>
        <dbReference type="SAM" id="MobiDB-lite"/>
    </source>
</evidence>
<name>A0AAD9JNX5_9ANNE</name>
<dbReference type="InterPro" id="IPR056862">
    <property type="entry name" value="VWA7_N"/>
</dbReference>
<dbReference type="InterPro" id="IPR052577">
    <property type="entry name" value="VWA7"/>
</dbReference>
<feature type="domain" description="VWA7 N-terminal" evidence="3">
    <location>
        <begin position="67"/>
        <end position="190"/>
    </location>
</feature>
<comment type="caution">
    <text evidence="4">The sequence shown here is derived from an EMBL/GenBank/DDBJ whole genome shotgun (WGS) entry which is preliminary data.</text>
</comment>
<sequence length="346" mass="39732">MISLIRCVLVAYFMASEGFMPNQRGHRLFPGSLTHKRITEMAVRRMAEIYMDDHADRFPHPQLTMARADFRWAVRIFQKGSTIPDTEDELLNYAAAHFDAEMIVGANRRILEERNQVINALTAGEMTKARELTGQLLHTLQDFYSHSNWIDVGHTEINTALGDPGQEDNIGRVARIDEPTCTDCIGDTPCNFFAVLLWPLSILMFCSCRNNIREDVISEGILTSGYVYLDSEDPPTDPSDYKPPNKDKCSHGGVEDQTESISATGGINKDTKSDRYSPHHYQHEEDNNVDHRVVKCRKVDYPEWELDNGSRYYICDLRYFPECDIKYNLLYPEHIVARLDRVSFRI</sequence>
<feature type="region of interest" description="Disordered" evidence="1">
    <location>
        <begin position="232"/>
        <end position="284"/>
    </location>
</feature>
<evidence type="ECO:0000256" key="2">
    <source>
        <dbReference type="SAM" id="SignalP"/>
    </source>
</evidence>
<proteinExistence type="predicted"/>
<feature type="compositionally biased region" description="Basic and acidic residues" evidence="1">
    <location>
        <begin position="269"/>
        <end position="284"/>
    </location>
</feature>